<reference evidence="2 3" key="1">
    <citation type="journal article" date="2022" name="Allergy">
        <title>Genome assembly and annotation of Periplaneta americana reveal a comprehensive cockroach allergen profile.</title>
        <authorList>
            <person name="Wang L."/>
            <person name="Xiong Q."/>
            <person name="Saelim N."/>
            <person name="Wang L."/>
            <person name="Nong W."/>
            <person name="Wan A.T."/>
            <person name="Shi M."/>
            <person name="Liu X."/>
            <person name="Cao Q."/>
            <person name="Hui J.H.L."/>
            <person name="Sookrung N."/>
            <person name="Leung T.F."/>
            <person name="Tungtrongchitr A."/>
            <person name="Tsui S.K.W."/>
        </authorList>
    </citation>
    <scope>NUCLEOTIDE SEQUENCE [LARGE SCALE GENOMIC DNA]</scope>
    <source>
        <strain evidence="2">PWHHKU_190912</strain>
    </source>
</reference>
<feature type="compositionally biased region" description="Low complexity" evidence="1">
    <location>
        <begin position="55"/>
        <end position="72"/>
    </location>
</feature>
<feature type="region of interest" description="Disordered" evidence="1">
    <location>
        <begin position="55"/>
        <end position="140"/>
    </location>
</feature>
<evidence type="ECO:0000313" key="2">
    <source>
        <dbReference type="EMBL" id="KAJ4444175.1"/>
    </source>
</evidence>
<keyword evidence="3" id="KW-1185">Reference proteome</keyword>
<sequence>MLRREGSALGEEPYLSPQPQKKLYAPGNACSWCHNGRSDSNTEPFVQPPLQYQFLQQQQQQRPAGAGGARRVQPARRNKKRSCVGKSGCKKKDAETDQEEKKELVETLAEKKLSTERYTGRNDEREKNSGQKEISDDRRH</sequence>
<accession>A0ABQ8TCC0</accession>
<name>A0ABQ8TCC0_PERAM</name>
<protein>
    <submittedName>
        <fullName evidence="2">Uncharacterized protein</fullName>
    </submittedName>
</protein>
<feature type="compositionally biased region" description="Basic residues" evidence="1">
    <location>
        <begin position="73"/>
        <end position="83"/>
    </location>
</feature>
<organism evidence="2 3">
    <name type="scientific">Periplaneta americana</name>
    <name type="common">American cockroach</name>
    <name type="synonym">Blatta americana</name>
    <dbReference type="NCBI Taxonomy" id="6978"/>
    <lineage>
        <taxon>Eukaryota</taxon>
        <taxon>Metazoa</taxon>
        <taxon>Ecdysozoa</taxon>
        <taxon>Arthropoda</taxon>
        <taxon>Hexapoda</taxon>
        <taxon>Insecta</taxon>
        <taxon>Pterygota</taxon>
        <taxon>Neoptera</taxon>
        <taxon>Polyneoptera</taxon>
        <taxon>Dictyoptera</taxon>
        <taxon>Blattodea</taxon>
        <taxon>Blattoidea</taxon>
        <taxon>Blattidae</taxon>
        <taxon>Blattinae</taxon>
        <taxon>Periplaneta</taxon>
    </lineage>
</organism>
<feature type="compositionally biased region" description="Basic and acidic residues" evidence="1">
    <location>
        <begin position="90"/>
        <end position="140"/>
    </location>
</feature>
<comment type="caution">
    <text evidence="2">The sequence shown here is derived from an EMBL/GenBank/DDBJ whole genome shotgun (WGS) entry which is preliminary data.</text>
</comment>
<dbReference type="EMBL" id="JAJSOF020000011">
    <property type="protein sequence ID" value="KAJ4444175.1"/>
    <property type="molecule type" value="Genomic_DNA"/>
</dbReference>
<evidence type="ECO:0000256" key="1">
    <source>
        <dbReference type="SAM" id="MobiDB-lite"/>
    </source>
</evidence>
<feature type="region of interest" description="Disordered" evidence="1">
    <location>
        <begin position="1"/>
        <end position="21"/>
    </location>
</feature>
<proteinExistence type="predicted"/>
<evidence type="ECO:0000313" key="3">
    <source>
        <dbReference type="Proteomes" id="UP001148838"/>
    </source>
</evidence>
<dbReference type="Proteomes" id="UP001148838">
    <property type="component" value="Unassembled WGS sequence"/>
</dbReference>
<gene>
    <name evidence="2" type="ORF">ANN_05965</name>
</gene>